<dbReference type="PANTHER" id="PTHR43140">
    <property type="entry name" value="TYPE-1 RESTRICTION ENZYME ECOKI SPECIFICITY PROTEIN"/>
    <property type="match status" value="1"/>
</dbReference>
<comment type="similarity">
    <text evidence="1">Belongs to the type-I restriction system S methylase family.</text>
</comment>
<evidence type="ECO:0000256" key="4">
    <source>
        <dbReference type="SAM" id="Coils"/>
    </source>
</evidence>
<gene>
    <name evidence="6" type="ORF">HFQ13_01075</name>
</gene>
<dbReference type="Pfam" id="PF01420">
    <property type="entry name" value="Methylase_S"/>
    <property type="match status" value="1"/>
</dbReference>
<evidence type="ECO:0000313" key="7">
    <source>
        <dbReference type="Proteomes" id="UP001197378"/>
    </source>
</evidence>
<keyword evidence="7" id="KW-1185">Reference proteome</keyword>
<evidence type="ECO:0000256" key="2">
    <source>
        <dbReference type="ARBA" id="ARBA00022747"/>
    </source>
</evidence>
<dbReference type="GO" id="GO:0003677">
    <property type="term" value="F:DNA binding"/>
    <property type="evidence" value="ECO:0007669"/>
    <property type="project" value="UniProtKB-KW"/>
</dbReference>
<evidence type="ECO:0000259" key="5">
    <source>
        <dbReference type="Pfam" id="PF01420"/>
    </source>
</evidence>
<dbReference type="InterPro" id="IPR051212">
    <property type="entry name" value="Type-I_RE_S_subunit"/>
</dbReference>
<dbReference type="CDD" id="cd17253">
    <property type="entry name" value="RMtype1_S_Eco933I-TRD2-CR2_like"/>
    <property type="match status" value="1"/>
</dbReference>
<dbReference type="InterPro" id="IPR000055">
    <property type="entry name" value="Restrct_endonuc_typeI_TRD"/>
</dbReference>
<accession>A0AAE3CIK7</accession>
<dbReference type="GO" id="GO:0009307">
    <property type="term" value="P:DNA restriction-modification system"/>
    <property type="evidence" value="ECO:0007669"/>
    <property type="project" value="UniProtKB-KW"/>
</dbReference>
<keyword evidence="4" id="KW-0175">Coiled coil</keyword>
<dbReference type="Proteomes" id="UP001197378">
    <property type="component" value="Unassembled WGS sequence"/>
</dbReference>
<dbReference type="SUPFAM" id="SSF116734">
    <property type="entry name" value="DNA methylase specificity domain"/>
    <property type="match status" value="2"/>
</dbReference>
<organism evidence="6 7">
    <name type="scientific">Igneacidithiobacillus copahuensis</name>
    <dbReference type="NCBI Taxonomy" id="2724909"/>
    <lineage>
        <taxon>Bacteria</taxon>
        <taxon>Pseudomonadati</taxon>
        <taxon>Pseudomonadota</taxon>
        <taxon>Acidithiobacillia</taxon>
        <taxon>Acidithiobacillales</taxon>
        <taxon>Acidithiobacillaceae</taxon>
        <taxon>Igneacidithiobacillus</taxon>
    </lineage>
</organism>
<evidence type="ECO:0000256" key="3">
    <source>
        <dbReference type="ARBA" id="ARBA00023125"/>
    </source>
</evidence>
<reference evidence="6" key="1">
    <citation type="journal article" date="2021" name="ISME J.">
        <title>Genomic evolution of the class Acidithiobacillia: deep-branching Proteobacteria living in extreme acidic conditions.</title>
        <authorList>
            <person name="Moya-Beltran A."/>
            <person name="Beard S."/>
            <person name="Rojas-Villalobos C."/>
            <person name="Issotta F."/>
            <person name="Gallardo Y."/>
            <person name="Ulloa R."/>
            <person name="Giaveno A."/>
            <person name="Degli Esposti M."/>
            <person name="Johnson D.B."/>
            <person name="Quatrini R."/>
        </authorList>
    </citation>
    <scope>NUCLEOTIDE SEQUENCE</scope>
    <source>
        <strain evidence="6">VAN18-1</strain>
    </source>
</reference>
<evidence type="ECO:0000256" key="1">
    <source>
        <dbReference type="ARBA" id="ARBA00010923"/>
    </source>
</evidence>
<dbReference type="AlphaFoldDB" id="A0AAE3CIK7"/>
<comment type="caution">
    <text evidence="6">The sequence shown here is derived from an EMBL/GenBank/DDBJ whole genome shotgun (WGS) entry which is preliminary data.</text>
</comment>
<evidence type="ECO:0000313" key="6">
    <source>
        <dbReference type="EMBL" id="MBU2786816.1"/>
    </source>
</evidence>
<dbReference type="RefSeq" id="WP_215871127.1">
    <property type="nucleotide sequence ID" value="NZ_JAAXYO010000022.1"/>
</dbReference>
<keyword evidence="3" id="KW-0238">DNA-binding</keyword>
<proteinExistence type="inferred from homology"/>
<name>A0AAE3CIK7_9PROT</name>
<dbReference type="CDD" id="cd17260">
    <property type="entry name" value="RMtype1_S_EcoEI-TRD1-CR1_like"/>
    <property type="match status" value="1"/>
</dbReference>
<sequence>MNGGEKLEQAEGSLEARVSASLADGEAGRITRHKSVEILLDHLRPYPSMAIEDVAEVNPRASKALIPEDLPVSFVPMTAVGAADGSILVKETRPAGEVKKGFTAFLEGDVLFAKITPCMENGKMAVVPALENGYGFGSTEFHVLRPKSGMDAKYLYYYVSSQAFRSEAERYMTGAVGQRRVPTTYIKECKIPVAPPDQQKRIVAEIEKQFSCLDEAVANLKRVKANLKRYKAAVLKAAVEGRLVETEAELARREGRSYETGEQLLQRILETRRSQWRGKGKYKEPAAPDTTDLPELPDGWVWALLGSFGDVIGGLTKNPKRATLQKKLPYLRVANVYANELRLDEIEEIGVADCELEKLLVHKGDLLIVEGNGSPDQIGRLAIWDGSIAPCVHQNHLIKVRLHRECAPEWVMIWLMSPDGRNHVRDVASSTSGLYTLSVGKVSDLPIPLPPVNEQRRIIAEVDRRLSIIRETEAQVEANLQRAERMRQAFLSSVFSGRLVTRIRGQCA</sequence>
<keyword evidence="2" id="KW-0680">Restriction system</keyword>
<dbReference type="EMBL" id="JAAXYO010000022">
    <property type="protein sequence ID" value="MBU2786816.1"/>
    <property type="molecule type" value="Genomic_DNA"/>
</dbReference>
<dbReference type="Gene3D" id="3.90.220.20">
    <property type="entry name" value="DNA methylase specificity domains"/>
    <property type="match status" value="2"/>
</dbReference>
<dbReference type="PANTHER" id="PTHR43140:SF1">
    <property type="entry name" value="TYPE I RESTRICTION ENZYME ECOKI SPECIFICITY SUBUNIT"/>
    <property type="match status" value="1"/>
</dbReference>
<protein>
    <recommendedName>
        <fullName evidence="5">Type I restriction modification DNA specificity domain-containing protein</fullName>
    </recommendedName>
</protein>
<feature type="coiled-coil region" evidence="4">
    <location>
        <begin position="203"/>
        <end position="233"/>
    </location>
</feature>
<feature type="domain" description="Type I restriction modification DNA specificity" evidence="5">
    <location>
        <begin position="49"/>
        <end position="208"/>
    </location>
</feature>
<dbReference type="InterPro" id="IPR044946">
    <property type="entry name" value="Restrct_endonuc_typeI_TRD_sf"/>
</dbReference>